<feature type="domain" description="DUF1468" evidence="2">
    <location>
        <begin position="11"/>
        <end position="162"/>
    </location>
</feature>
<protein>
    <submittedName>
        <fullName evidence="3">Tripartite tricarboxylate transporter TctB family protein</fullName>
    </submittedName>
</protein>
<proteinExistence type="predicted"/>
<keyword evidence="4" id="KW-1185">Reference proteome</keyword>
<keyword evidence="1" id="KW-0472">Membrane</keyword>
<feature type="transmembrane region" description="Helical" evidence="1">
    <location>
        <begin position="12"/>
        <end position="29"/>
    </location>
</feature>
<feature type="transmembrane region" description="Helical" evidence="1">
    <location>
        <begin position="108"/>
        <end position="128"/>
    </location>
</feature>
<dbReference type="EMBL" id="JASZYV010000001">
    <property type="protein sequence ID" value="MDM0043928.1"/>
    <property type="molecule type" value="Genomic_DNA"/>
</dbReference>
<evidence type="ECO:0000259" key="2">
    <source>
        <dbReference type="Pfam" id="PF07331"/>
    </source>
</evidence>
<feature type="transmembrane region" description="Helical" evidence="1">
    <location>
        <begin position="85"/>
        <end position="102"/>
    </location>
</feature>
<keyword evidence="1" id="KW-1133">Transmembrane helix</keyword>
<name>A0ABT7N7K9_9BURK</name>
<dbReference type="Proteomes" id="UP001174908">
    <property type="component" value="Unassembled WGS sequence"/>
</dbReference>
<keyword evidence="1" id="KW-0812">Transmembrane</keyword>
<sequence length="162" mass="16927">MTDNAAPSDRIAGLGWIVFGALLLAESLRMDRFEGQQAALFTLPGFMPGLLGAVLMVLGLLHVLRGRPSGRSAAERTGQPAERLLNGRALVTLVLSVGYAAGMVGHMPYALCTAIYVAAFVAIFAAPGTSIQRRLLVGAIAGVATAAAVTVVFEHLFLVRLP</sequence>
<evidence type="ECO:0000313" key="3">
    <source>
        <dbReference type="EMBL" id="MDM0043928.1"/>
    </source>
</evidence>
<organism evidence="3 4">
    <name type="scientific">Variovorax dokdonensis</name>
    <dbReference type="NCBI Taxonomy" id="344883"/>
    <lineage>
        <taxon>Bacteria</taxon>
        <taxon>Pseudomonadati</taxon>
        <taxon>Pseudomonadota</taxon>
        <taxon>Betaproteobacteria</taxon>
        <taxon>Burkholderiales</taxon>
        <taxon>Comamonadaceae</taxon>
        <taxon>Variovorax</taxon>
    </lineage>
</organism>
<evidence type="ECO:0000256" key="1">
    <source>
        <dbReference type="SAM" id="Phobius"/>
    </source>
</evidence>
<accession>A0ABT7N7K9</accession>
<gene>
    <name evidence="3" type="ORF">QTH91_05500</name>
</gene>
<feature type="transmembrane region" description="Helical" evidence="1">
    <location>
        <begin position="41"/>
        <end position="64"/>
    </location>
</feature>
<dbReference type="Pfam" id="PF07331">
    <property type="entry name" value="TctB"/>
    <property type="match status" value="1"/>
</dbReference>
<feature type="transmembrane region" description="Helical" evidence="1">
    <location>
        <begin position="135"/>
        <end position="158"/>
    </location>
</feature>
<evidence type="ECO:0000313" key="4">
    <source>
        <dbReference type="Proteomes" id="UP001174908"/>
    </source>
</evidence>
<comment type="caution">
    <text evidence="3">The sequence shown here is derived from an EMBL/GenBank/DDBJ whole genome shotgun (WGS) entry which is preliminary data.</text>
</comment>
<reference evidence="3" key="1">
    <citation type="submission" date="2023-06" db="EMBL/GenBank/DDBJ databases">
        <authorList>
            <person name="Jiang Y."/>
            <person name="Liu Q."/>
        </authorList>
    </citation>
    <scope>NUCLEOTIDE SEQUENCE</scope>
    <source>
        <strain evidence="3">CGMCC 1.12089</strain>
    </source>
</reference>
<dbReference type="InterPro" id="IPR009936">
    <property type="entry name" value="DUF1468"/>
</dbReference>
<dbReference type="RefSeq" id="WP_286659000.1">
    <property type="nucleotide sequence ID" value="NZ_JASZYV010000001.1"/>
</dbReference>